<proteinExistence type="inferred from homology"/>
<sequence>MNKLNIAIAAEFDLCEKIADFLQQSELNVGQLSIVEIYPFNEEQGVRFNNKAVAQIATEDVNWGDFDCVLFAGETAQATHIANAAESGCVVIDMLGVCASISGVPVVVPTVNDEQLGNLRQRNIVCLPNPQVSQIVLALASLMEHYPLNQVIISSLLPASYHSGETVTKLVGQTARLLNGIPLDEDEQRLAFDVSPHHHDFSVQLSKIFPSLNVVLHSIQVPVFYGLAQKISAFSDYAIDIDVVKSAYQQNDFIQLDEKITPVLNGEQENNEETVKLHISDLKVIENGVEFWTVADEQRFNLAFLAINLLARIFNQQS</sequence>
<keyword evidence="3" id="KW-1185">Reference proteome</keyword>
<protein>
    <submittedName>
        <fullName evidence="2">Aspartate-semialdehyde dehydrogenase</fullName>
    </submittedName>
</protein>
<name>A0A4R1KUC7_9PAST</name>
<reference evidence="2 3" key="1">
    <citation type="submission" date="2019-03" db="EMBL/GenBank/DDBJ databases">
        <title>Genomic Encyclopedia of Type Strains, Phase IV (KMG-IV): sequencing the most valuable type-strain genomes for metagenomic binning, comparative biology and taxonomic classification.</title>
        <authorList>
            <person name="Goeker M."/>
        </authorList>
    </citation>
    <scope>NUCLEOTIDE SEQUENCE [LARGE SCALE GENOMIC DNA]</scope>
    <source>
        <strain evidence="2 3">DSM 10053</strain>
    </source>
</reference>
<organism evidence="2 3">
    <name type="scientific">Lonepinella koalarum</name>
    <dbReference type="NCBI Taxonomy" id="53417"/>
    <lineage>
        <taxon>Bacteria</taxon>
        <taxon>Pseudomonadati</taxon>
        <taxon>Pseudomonadota</taxon>
        <taxon>Gammaproteobacteria</taxon>
        <taxon>Pasteurellales</taxon>
        <taxon>Pasteurellaceae</taxon>
        <taxon>Lonepinella</taxon>
    </lineage>
</organism>
<dbReference type="PANTHER" id="PTHR46278">
    <property type="entry name" value="DEHYDROGENASE, PUTATIVE-RELATED"/>
    <property type="match status" value="1"/>
</dbReference>
<dbReference type="PIRSF" id="PIRSF000148">
    <property type="entry name" value="ASA_dh"/>
    <property type="match status" value="1"/>
</dbReference>
<dbReference type="SUPFAM" id="SSF55347">
    <property type="entry name" value="Glyceraldehyde-3-phosphate dehydrogenase-like, C-terminal domain"/>
    <property type="match status" value="1"/>
</dbReference>
<dbReference type="CDD" id="cd17894">
    <property type="entry name" value="ASADH_USG1_N"/>
    <property type="match status" value="1"/>
</dbReference>
<accession>A0A4R1KUC7</accession>
<dbReference type="EMBL" id="SMGJ01000006">
    <property type="protein sequence ID" value="TCK68187.1"/>
    <property type="molecule type" value="Genomic_DNA"/>
</dbReference>
<dbReference type="PANTHER" id="PTHR46278:SF2">
    <property type="entry name" value="ASPARTATE-SEMIALDEHYDE DEHYDROGENASE"/>
    <property type="match status" value="1"/>
</dbReference>
<evidence type="ECO:0000313" key="3">
    <source>
        <dbReference type="Proteomes" id="UP000295496"/>
    </source>
</evidence>
<dbReference type="Gene3D" id="3.30.360.10">
    <property type="entry name" value="Dihydrodipicolinate Reductase, domain 2"/>
    <property type="match status" value="1"/>
</dbReference>
<dbReference type="InterPro" id="IPR036291">
    <property type="entry name" value="NAD(P)-bd_dom_sf"/>
</dbReference>
<evidence type="ECO:0000313" key="2">
    <source>
        <dbReference type="EMBL" id="TCK68187.1"/>
    </source>
</evidence>
<dbReference type="Gene3D" id="3.40.50.720">
    <property type="entry name" value="NAD(P)-binding Rossmann-like Domain"/>
    <property type="match status" value="1"/>
</dbReference>
<dbReference type="AlphaFoldDB" id="A0A4R1KUC7"/>
<dbReference type="Proteomes" id="UP000295496">
    <property type="component" value="Unassembled WGS sequence"/>
</dbReference>
<dbReference type="SUPFAM" id="SSF51735">
    <property type="entry name" value="NAD(P)-binding Rossmann-fold domains"/>
    <property type="match status" value="1"/>
</dbReference>
<comment type="caution">
    <text evidence="2">The sequence shown here is derived from an EMBL/GenBank/DDBJ whole genome shotgun (WGS) entry which is preliminary data.</text>
</comment>
<gene>
    <name evidence="2" type="ORF">EV692_1887</name>
</gene>
<evidence type="ECO:0000256" key="1">
    <source>
        <dbReference type="ARBA" id="ARBA00010584"/>
    </source>
</evidence>
<dbReference type="NCBIfam" id="NF005368">
    <property type="entry name" value="PRK06901.1"/>
    <property type="match status" value="1"/>
</dbReference>
<comment type="similarity">
    <text evidence="1">Belongs to the aspartate-semialdehyde dehydrogenase family.</text>
</comment>
<dbReference type="RefSeq" id="WP_132302469.1">
    <property type="nucleotide sequence ID" value="NZ_CP170642.1"/>
</dbReference>